<comment type="caution">
    <text evidence="3">The sequence shown here is derived from an EMBL/GenBank/DDBJ whole genome shotgun (WGS) entry which is preliminary data.</text>
</comment>
<organism evidence="3 4">
    <name type="scientific">Saxophila tyrrhenica</name>
    <dbReference type="NCBI Taxonomy" id="1690608"/>
    <lineage>
        <taxon>Eukaryota</taxon>
        <taxon>Fungi</taxon>
        <taxon>Dikarya</taxon>
        <taxon>Ascomycota</taxon>
        <taxon>Pezizomycotina</taxon>
        <taxon>Dothideomycetes</taxon>
        <taxon>Dothideomycetidae</taxon>
        <taxon>Mycosphaerellales</taxon>
        <taxon>Extremaceae</taxon>
        <taxon>Saxophila</taxon>
    </lineage>
</organism>
<dbReference type="EMBL" id="JAVRRT010000007">
    <property type="protein sequence ID" value="KAK5170650.1"/>
    <property type="molecule type" value="Genomic_DNA"/>
</dbReference>
<sequence>MAPKRSDKPEWRVDPNTGQKVRWSESKQAWVNENGKTVSKAKTLPERASSSSARRTDSGSTPTNIPRKDSATAGGSDALARSMEQMAPPSTSKSPVPTAQFPLSGTDPTSQIQTRWGFDPLGSVPNPGGSSMRPVNLKRIREGNGASQTRFQRGYITSEDPNHDYRPSRVIEVLLVPPPQTSDPGDSRITPNGSTGLVRLRRFIIFEQSPDQERFRAVAIKTYNAQGVAAPGVIKAHHSIVYTGQPRMRADERPNDPGDADRMQPHAIRVQQYDQEQALDPLARIDYTDIYELDYDFPNIKLFGKVHTDSWPSFMLQYRSVWATIQGAITGPRLLPTIQDVPEAETPRAGTESVTSARTVVRANPPQSSTASTDHTRADSGPISDAQMVRLMDNLRIRAAQNGWTIGTEPDDRQIHRMARDSERRAQYLGIIRDRWNGERERAAAAAAAAAENVEDDEDDEEEEEQEEEAEAQEEEEEEEEDETPVAQPPVRRASHRGTR</sequence>
<accession>A0AAV9PC48</accession>
<name>A0AAV9PC48_9PEZI</name>
<feature type="region of interest" description="Disordered" evidence="1">
    <location>
        <begin position="1"/>
        <end position="163"/>
    </location>
</feature>
<feature type="region of interest" description="Disordered" evidence="1">
    <location>
        <begin position="344"/>
        <end position="382"/>
    </location>
</feature>
<feature type="domain" description="DUF6590" evidence="2">
    <location>
        <begin position="165"/>
        <end position="314"/>
    </location>
</feature>
<feature type="compositionally biased region" description="Basic and acidic residues" evidence="1">
    <location>
        <begin position="1"/>
        <end position="13"/>
    </location>
</feature>
<proteinExistence type="predicted"/>
<gene>
    <name evidence="3" type="ORF">LTR77_005239</name>
</gene>
<feature type="compositionally biased region" description="Low complexity" evidence="1">
    <location>
        <begin position="47"/>
        <end position="61"/>
    </location>
</feature>
<keyword evidence="4" id="KW-1185">Reference proteome</keyword>
<evidence type="ECO:0000313" key="3">
    <source>
        <dbReference type="EMBL" id="KAK5170650.1"/>
    </source>
</evidence>
<dbReference type="AlphaFoldDB" id="A0AAV9PC48"/>
<evidence type="ECO:0000313" key="4">
    <source>
        <dbReference type="Proteomes" id="UP001337655"/>
    </source>
</evidence>
<feature type="compositionally biased region" description="Polar residues" evidence="1">
    <location>
        <begin position="88"/>
        <end position="114"/>
    </location>
</feature>
<feature type="compositionally biased region" description="Polar residues" evidence="1">
    <location>
        <begin position="26"/>
        <end position="37"/>
    </location>
</feature>
<dbReference type="RefSeq" id="XP_064659848.1">
    <property type="nucleotide sequence ID" value="XM_064802487.1"/>
</dbReference>
<dbReference type="InterPro" id="IPR046497">
    <property type="entry name" value="DUF6590"/>
</dbReference>
<reference evidence="3 4" key="1">
    <citation type="submission" date="2023-08" db="EMBL/GenBank/DDBJ databases">
        <title>Black Yeasts Isolated from many extreme environments.</title>
        <authorList>
            <person name="Coleine C."/>
            <person name="Stajich J.E."/>
            <person name="Selbmann L."/>
        </authorList>
    </citation>
    <scope>NUCLEOTIDE SEQUENCE [LARGE SCALE GENOMIC DNA]</scope>
    <source>
        <strain evidence="3 4">CCFEE 5935</strain>
    </source>
</reference>
<dbReference type="GeneID" id="89926583"/>
<protein>
    <recommendedName>
        <fullName evidence="2">DUF6590 domain-containing protein</fullName>
    </recommendedName>
</protein>
<evidence type="ECO:0000259" key="2">
    <source>
        <dbReference type="Pfam" id="PF20233"/>
    </source>
</evidence>
<dbReference type="Pfam" id="PF20233">
    <property type="entry name" value="DUF6590"/>
    <property type="match status" value="1"/>
</dbReference>
<feature type="compositionally biased region" description="Acidic residues" evidence="1">
    <location>
        <begin position="453"/>
        <end position="484"/>
    </location>
</feature>
<feature type="region of interest" description="Disordered" evidence="1">
    <location>
        <begin position="443"/>
        <end position="500"/>
    </location>
</feature>
<dbReference type="Proteomes" id="UP001337655">
    <property type="component" value="Unassembled WGS sequence"/>
</dbReference>
<evidence type="ECO:0000256" key="1">
    <source>
        <dbReference type="SAM" id="MobiDB-lite"/>
    </source>
</evidence>